<dbReference type="PROSITE" id="PS51063">
    <property type="entry name" value="HTH_CRP_2"/>
    <property type="match status" value="1"/>
</dbReference>
<keyword evidence="3" id="KW-1185">Reference proteome</keyword>
<evidence type="ECO:0000313" key="2">
    <source>
        <dbReference type="EMBL" id="OWK30007.1"/>
    </source>
</evidence>
<sequence>MFSEWVVNVGRRDAMSRVAHLFCEMAIRCEQAGQGHRLSFSLPITQTDLADATGMTGVHVNRTLKELRMRSAVELRSGTVTIHDWDQLAKIGNFNAAYMLLDGQSPRITEAA</sequence>
<dbReference type="GO" id="GO:0003677">
    <property type="term" value="F:DNA binding"/>
    <property type="evidence" value="ECO:0007669"/>
    <property type="project" value="InterPro"/>
</dbReference>
<comment type="caution">
    <text evidence="2">The sequence shown here is derived from an EMBL/GenBank/DDBJ whole genome shotgun (WGS) entry which is preliminary data.</text>
</comment>
<dbReference type="Proteomes" id="UP000197783">
    <property type="component" value="Unassembled WGS sequence"/>
</dbReference>
<feature type="domain" description="HTH crp-type" evidence="1">
    <location>
        <begin position="12"/>
        <end position="86"/>
    </location>
</feature>
<evidence type="ECO:0000313" key="3">
    <source>
        <dbReference type="Proteomes" id="UP000197783"/>
    </source>
</evidence>
<dbReference type="EMBL" id="NBBJ01000003">
    <property type="protein sequence ID" value="OWK30007.1"/>
    <property type="molecule type" value="Genomic_DNA"/>
</dbReference>
<dbReference type="GO" id="GO:0006355">
    <property type="term" value="P:regulation of DNA-templated transcription"/>
    <property type="evidence" value="ECO:0007669"/>
    <property type="project" value="InterPro"/>
</dbReference>
<dbReference type="InterPro" id="IPR036390">
    <property type="entry name" value="WH_DNA-bd_sf"/>
</dbReference>
<dbReference type="InterPro" id="IPR036388">
    <property type="entry name" value="WH-like_DNA-bd_sf"/>
</dbReference>
<dbReference type="SUPFAM" id="SSF46785">
    <property type="entry name" value="Winged helix' DNA-binding domain"/>
    <property type="match status" value="1"/>
</dbReference>
<dbReference type="AlphaFoldDB" id="A0A245ZJU0"/>
<accession>A0A245ZJU0</accession>
<organism evidence="2 3">
    <name type="scientific">Sphingomonas mucosissima</name>
    <dbReference type="NCBI Taxonomy" id="370959"/>
    <lineage>
        <taxon>Bacteria</taxon>
        <taxon>Pseudomonadati</taxon>
        <taxon>Pseudomonadota</taxon>
        <taxon>Alphaproteobacteria</taxon>
        <taxon>Sphingomonadales</taxon>
        <taxon>Sphingomonadaceae</taxon>
        <taxon>Sphingomonas</taxon>
    </lineage>
</organism>
<gene>
    <name evidence="2" type="ORF">SPMU_24290</name>
</gene>
<reference evidence="2 3" key="1">
    <citation type="submission" date="2017-03" db="EMBL/GenBank/DDBJ databases">
        <title>Genome sequence of Sphingomonas mucosissima DSM 17494.</title>
        <authorList>
            <person name="Poehlein A."/>
            <person name="Wuebbeler J.H."/>
            <person name="Steinbuechel A."/>
            <person name="Daniel R."/>
        </authorList>
    </citation>
    <scope>NUCLEOTIDE SEQUENCE [LARGE SCALE GENOMIC DNA]</scope>
    <source>
        <strain evidence="2 3">DSM 17494</strain>
    </source>
</reference>
<dbReference type="InterPro" id="IPR012318">
    <property type="entry name" value="HTH_CRP"/>
</dbReference>
<evidence type="ECO:0000259" key="1">
    <source>
        <dbReference type="PROSITE" id="PS51063"/>
    </source>
</evidence>
<proteinExistence type="predicted"/>
<dbReference type="Pfam" id="PF13545">
    <property type="entry name" value="HTH_Crp_2"/>
    <property type="match status" value="1"/>
</dbReference>
<dbReference type="Gene3D" id="1.10.10.10">
    <property type="entry name" value="Winged helix-like DNA-binding domain superfamily/Winged helix DNA-binding domain"/>
    <property type="match status" value="1"/>
</dbReference>
<name>A0A245ZJU0_9SPHN</name>
<protein>
    <submittedName>
        <fullName evidence="2">Transcriptional regulator FixK</fullName>
    </submittedName>
</protein>
<dbReference type="SMART" id="SM00419">
    <property type="entry name" value="HTH_CRP"/>
    <property type="match status" value="1"/>
</dbReference>